<keyword evidence="3 6" id="KW-0812">Transmembrane</keyword>
<dbReference type="InterPro" id="IPR022781">
    <property type="entry name" value="Flagellar_biosynth_FliO"/>
</dbReference>
<keyword evidence="4 6" id="KW-1133">Transmembrane helix</keyword>
<gene>
    <name evidence="7" type="ORF">DB43_GL00150</name>
</gene>
<evidence type="ECO:0000256" key="1">
    <source>
        <dbReference type="ARBA" id="ARBA00004236"/>
    </source>
</evidence>
<evidence type="ECO:0008006" key="9">
    <source>
        <dbReference type="Google" id="ProtNLM"/>
    </source>
</evidence>
<dbReference type="PATRIC" id="fig|83552.4.peg.1494"/>
<organism evidence="7 8">
    <name type="scientific">Parachlamydia acanthamoebae</name>
    <dbReference type="NCBI Taxonomy" id="83552"/>
    <lineage>
        <taxon>Bacteria</taxon>
        <taxon>Pseudomonadati</taxon>
        <taxon>Chlamydiota</taxon>
        <taxon>Chlamydiia</taxon>
        <taxon>Parachlamydiales</taxon>
        <taxon>Parachlamydiaceae</taxon>
        <taxon>Parachlamydia</taxon>
    </lineage>
</organism>
<evidence type="ECO:0000256" key="4">
    <source>
        <dbReference type="ARBA" id="ARBA00022989"/>
    </source>
</evidence>
<sequence length="193" mass="21911">MSESLCLSFIHLPIGERMRLSTLYMIFLCLLFSISIWADEASSSDVKLHVPANSSASQSKATEPSTFDEVFQQELKKDEGEGDSHFWKNFIYMLFVLGLLVSMLLFLSWAMKKMVYTRLLQDNATSMIKILDRRSLSPKSMLYVVEVEGKRLILGESLHGVTKLAEKNLASDFSIVDEETQESLKKLSDKRNG</sequence>
<dbReference type="Proteomes" id="UP000031307">
    <property type="component" value="Unassembled WGS sequence"/>
</dbReference>
<evidence type="ECO:0000256" key="5">
    <source>
        <dbReference type="ARBA" id="ARBA00023136"/>
    </source>
</evidence>
<evidence type="ECO:0000256" key="3">
    <source>
        <dbReference type="ARBA" id="ARBA00022692"/>
    </source>
</evidence>
<dbReference type="Pfam" id="PF04347">
    <property type="entry name" value="FliO"/>
    <property type="match status" value="1"/>
</dbReference>
<keyword evidence="5 6" id="KW-0472">Membrane</keyword>
<keyword evidence="2" id="KW-1003">Cell membrane</keyword>
<comment type="subcellular location">
    <subcellularLocation>
        <location evidence="1">Cell membrane</location>
    </subcellularLocation>
</comment>
<dbReference type="AlphaFoldDB" id="A0A0C1ELP7"/>
<feature type="transmembrane region" description="Helical" evidence="6">
    <location>
        <begin position="90"/>
        <end position="111"/>
    </location>
</feature>
<protein>
    <recommendedName>
        <fullName evidence="9">Flagellar protein</fullName>
    </recommendedName>
</protein>
<evidence type="ECO:0000256" key="2">
    <source>
        <dbReference type="ARBA" id="ARBA00022475"/>
    </source>
</evidence>
<accession>A0A0C1ELP7</accession>
<feature type="transmembrane region" description="Helical" evidence="6">
    <location>
        <begin position="20"/>
        <end position="38"/>
    </location>
</feature>
<evidence type="ECO:0000313" key="8">
    <source>
        <dbReference type="Proteomes" id="UP000031307"/>
    </source>
</evidence>
<evidence type="ECO:0000313" key="7">
    <source>
        <dbReference type="EMBL" id="KIA77354.1"/>
    </source>
</evidence>
<dbReference type="GO" id="GO:0044781">
    <property type="term" value="P:bacterial-type flagellum organization"/>
    <property type="evidence" value="ECO:0007669"/>
    <property type="project" value="InterPro"/>
</dbReference>
<proteinExistence type="predicted"/>
<reference evidence="7 8" key="1">
    <citation type="journal article" date="2014" name="Mol. Biol. Evol.">
        <title>Massive expansion of Ubiquitination-related gene families within the Chlamydiae.</title>
        <authorList>
            <person name="Domman D."/>
            <person name="Collingro A."/>
            <person name="Lagkouvardos I."/>
            <person name="Gehre L."/>
            <person name="Weinmaier T."/>
            <person name="Rattei T."/>
            <person name="Subtil A."/>
            <person name="Horn M."/>
        </authorList>
    </citation>
    <scope>NUCLEOTIDE SEQUENCE [LARGE SCALE GENOMIC DNA]</scope>
    <source>
        <strain evidence="7 8">OEW1</strain>
    </source>
</reference>
<comment type="caution">
    <text evidence="7">The sequence shown here is derived from an EMBL/GenBank/DDBJ whole genome shotgun (WGS) entry which is preliminary data.</text>
</comment>
<dbReference type="EMBL" id="JSAM01000081">
    <property type="protein sequence ID" value="KIA77354.1"/>
    <property type="molecule type" value="Genomic_DNA"/>
</dbReference>
<name>A0A0C1ELP7_9BACT</name>
<evidence type="ECO:0000256" key="6">
    <source>
        <dbReference type="SAM" id="Phobius"/>
    </source>
</evidence>
<dbReference type="GO" id="GO:0016020">
    <property type="term" value="C:membrane"/>
    <property type="evidence" value="ECO:0007669"/>
    <property type="project" value="InterPro"/>
</dbReference>